<dbReference type="PANTHER" id="PTHR15601:SF20">
    <property type="entry name" value="STRESS-ASSOCIATED ENDOPLASMIC RETICULUM PROTEIN 2"/>
    <property type="match status" value="1"/>
</dbReference>
<protein>
    <recommendedName>
        <fullName evidence="9">Stress-associated endoplasmic reticulum protein</fullName>
    </recommendedName>
</protein>
<comment type="function">
    <text evidence="9">Interacts with target proteins during translocation into the lumen of the endoplasmic reticulum. Protects unfolded target proteins against degradation and facilitate correct glycosylation.</text>
</comment>
<comment type="subunit">
    <text evidence="8">Interacts with SEC61B, SEC61A1 and the SEC61 complex. Interacts with CANX.</text>
</comment>
<evidence type="ECO:0000256" key="4">
    <source>
        <dbReference type="ARBA" id="ARBA00022989"/>
    </source>
</evidence>
<comment type="subcellular location">
    <subcellularLocation>
        <location evidence="9">Membrane</location>
        <topology evidence="9">Single-pass membrane protein</topology>
    </subcellularLocation>
    <subcellularLocation>
        <location evidence="9">Endoplasmic reticulum membrane</location>
        <topology evidence="9">Single-pass membrane protein</topology>
    </subcellularLocation>
</comment>
<evidence type="ECO:0000256" key="6">
    <source>
        <dbReference type="ARBA" id="ARBA00023230"/>
    </source>
</evidence>
<dbReference type="GO" id="GO:0006986">
    <property type="term" value="P:response to unfolded protein"/>
    <property type="evidence" value="ECO:0007669"/>
    <property type="project" value="UniProtKB-KW"/>
</dbReference>
<evidence type="ECO:0000256" key="5">
    <source>
        <dbReference type="ARBA" id="ARBA00023136"/>
    </source>
</evidence>
<keyword evidence="11" id="KW-1185">Reference proteome</keyword>
<keyword evidence="2" id="KW-0812">Transmembrane</keyword>
<comment type="function">
    <text evidence="7">Interacts with target proteins during their translocation into the lumen of the endoplasmic reticulum. Protects unfolded target proteins against degradation during ER stress. May facilitate glycosylation of target proteins after termination of ER stress. May modulate the use of N-glycosylation sites on target proteins.</text>
</comment>
<dbReference type="Pfam" id="PF06624">
    <property type="entry name" value="RAMP4"/>
    <property type="match status" value="1"/>
</dbReference>
<reference evidence="10 11" key="1">
    <citation type="journal article" date="2009" name="Science">
        <title>Genome sequence, comparative analysis, and population genetics of the domestic horse.</title>
        <authorList>
            <consortium name="Broad Institute Genome Sequencing Platform"/>
            <consortium name="Broad Institute Whole Genome Assembly Team"/>
            <person name="Wade C.M."/>
            <person name="Giulotto E."/>
            <person name="Sigurdsson S."/>
            <person name="Zoli M."/>
            <person name="Gnerre S."/>
            <person name="Imsland F."/>
            <person name="Lear T.L."/>
            <person name="Adelson D.L."/>
            <person name="Bailey E."/>
            <person name="Bellone R.R."/>
            <person name="Bloecker H."/>
            <person name="Distl O."/>
            <person name="Edgar R.C."/>
            <person name="Garber M."/>
            <person name="Leeb T."/>
            <person name="Mauceli E."/>
            <person name="MacLeod J.N."/>
            <person name="Penedo M.C.T."/>
            <person name="Raison J.M."/>
            <person name="Sharpe T."/>
            <person name="Vogel J."/>
            <person name="Andersson L."/>
            <person name="Antczak D.F."/>
            <person name="Biagi T."/>
            <person name="Binns M.M."/>
            <person name="Chowdhary B.P."/>
            <person name="Coleman S.J."/>
            <person name="Della Valle G."/>
            <person name="Fryc S."/>
            <person name="Guerin G."/>
            <person name="Hasegawa T."/>
            <person name="Hill E.W."/>
            <person name="Jurka J."/>
            <person name="Kiialainen A."/>
            <person name="Lindgren G."/>
            <person name="Liu J."/>
            <person name="Magnani E."/>
            <person name="Mickelson J.R."/>
            <person name="Murray J."/>
            <person name="Nergadze S.G."/>
            <person name="Onofrio R."/>
            <person name="Pedroni S."/>
            <person name="Piras M.F."/>
            <person name="Raudsepp T."/>
            <person name="Rocchi M."/>
            <person name="Roeed K.H."/>
            <person name="Ryder O.A."/>
            <person name="Searle S."/>
            <person name="Skow L."/>
            <person name="Swinburne J.E."/>
            <person name="Syvaenen A.C."/>
            <person name="Tozaki T."/>
            <person name="Valberg S.J."/>
            <person name="Vaudin M."/>
            <person name="White J.R."/>
            <person name="Zody M.C."/>
            <person name="Lander E.S."/>
            <person name="Lindblad-Toh K."/>
        </authorList>
    </citation>
    <scope>NUCLEOTIDE SEQUENCE [LARGE SCALE GENOMIC DNA]</scope>
    <source>
        <strain evidence="10 11">Thoroughbred</strain>
    </source>
</reference>
<evidence type="ECO:0000313" key="10">
    <source>
        <dbReference type="Ensembl" id="ENSECAP00000085263.1"/>
    </source>
</evidence>
<evidence type="ECO:0000256" key="2">
    <source>
        <dbReference type="ARBA" id="ARBA00022692"/>
    </source>
</evidence>
<comment type="similarity">
    <text evidence="1 9">Belongs to the RAMP4 family.</text>
</comment>
<evidence type="ECO:0000256" key="7">
    <source>
        <dbReference type="ARBA" id="ARBA00037157"/>
    </source>
</evidence>
<dbReference type="AlphaFoldDB" id="A0A9L0TFA9"/>
<keyword evidence="5" id="KW-0472">Membrane</keyword>
<reference evidence="10" key="2">
    <citation type="submission" date="2025-08" db="UniProtKB">
        <authorList>
            <consortium name="Ensembl"/>
        </authorList>
    </citation>
    <scope>IDENTIFICATION</scope>
    <source>
        <strain evidence="10">Thoroughbred</strain>
    </source>
</reference>
<dbReference type="GO" id="GO:0005789">
    <property type="term" value="C:endoplasmic reticulum membrane"/>
    <property type="evidence" value="ECO:0007669"/>
    <property type="project" value="UniProtKB-SubCell"/>
</dbReference>
<organism evidence="10 11">
    <name type="scientific">Equus caballus</name>
    <name type="common">Horse</name>
    <dbReference type="NCBI Taxonomy" id="9796"/>
    <lineage>
        <taxon>Eukaryota</taxon>
        <taxon>Metazoa</taxon>
        <taxon>Chordata</taxon>
        <taxon>Craniata</taxon>
        <taxon>Vertebrata</taxon>
        <taxon>Euteleostomi</taxon>
        <taxon>Mammalia</taxon>
        <taxon>Eutheria</taxon>
        <taxon>Laurasiatheria</taxon>
        <taxon>Perissodactyla</taxon>
        <taxon>Equidae</taxon>
        <taxon>Equus</taxon>
    </lineage>
</organism>
<name>A0A9L0TFA9_HORSE</name>
<keyword evidence="4" id="KW-1133">Transmembrane helix</keyword>
<dbReference type="GeneTree" id="ENSGT00940000162467"/>
<dbReference type="Ensembl" id="ENSECAT00000115724.1">
    <property type="protein sequence ID" value="ENSECAP00000085263.1"/>
    <property type="gene ID" value="ENSECAG00000040040.3"/>
</dbReference>
<accession>A0A9L0TFA9</accession>
<evidence type="ECO:0000313" key="11">
    <source>
        <dbReference type="Proteomes" id="UP000002281"/>
    </source>
</evidence>
<sequence>EIRPLLQHLSKAVQCASLQQGPSQTPEREVVPLDGPPTARAQSCPCSTCLLRTLPAAAAGPALDQGAAVQARQTRVRLNPLPGLWWESRAFPSAQAMVAKQRIRMANEKHSKNITQRGNVAKTLRPQEEKYPVGPWLLALFVFVVCGSEKVHCPEVPDVQPP</sequence>
<dbReference type="InterPro" id="IPR010580">
    <property type="entry name" value="ER_stress-assoc"/>
</dbReference>
<dbReference type="Proteomes" id="UP000002281">
    <property type="component" value="Chromosome 17"/>
</dbReference>
<proteinExistence type="inferred from homology"/>
<reference evidence="10" key="3">
    <citation type="submission" date="2025-09" db="UniProtKB">
        <authorList>
            <consortium name="Ensembl"/>
        </authorList>
    </citation>
    <scope>IDENTIFICATION</scope>
    <source>
        <strain evidence="10">Thoroughbred</strain>
    </source>
</reference>
<evidence type="ECO:0000256" key="3">
    <source>
        <dbReference type="ARBA" id="ARBA00022824"/>
    </source>
</evidence>
<evidence type="ECO:0000256" key="8">
    <source>
        <dbReference type="ARBA" id="ARBA00038831"/>
    </source>
</evidence>
<keyword evidence="3 9" id="KW-0256">Endoplasmic reticulum</keyword>
<dbReference type="PANTHER" id="PTHR15601">
    <property type="entry name" value="STRESS ASSOCIATED ENDOPLASMIC RETICULUM PROTEIN SERP1/RAMP4"/>
    <property type="match status" value="1"/>
</dbReference>
<evidence type="ECO:0000256" key="1">
    <source>
        <dbReference type="ARBA" id="ARBA00005500"/>
    </source>
</evidence>
<keyword evidence="6" id="KW-0834">Unfolded protein response</keyword>
<evidence type="ECO:0000256" key="9">
    <source>
        <dbReference type="RuleBase" id="RU364120"/>
    </source>
</evidence>